<dbReference type="Pfam" id="PF13927">
    <property type="entry name" value="Ig_3"/>
    <property type="match status" value="1"/>
</dbReference>
<evidence type="ECO:0000256" key="2">
    <source>
        <dbReference type="SAM" id="SignalP"/>
    </source>
</evidence>
<feature type="domain" description="Ig-like" evidence="3">
    <location>
        <begin position="29"/>
        <end position="114"/>
    </location>
</feature>
<dbReference type="Gene3D" id="2.60.40.10">
    <property type="entry name" value="Immunoglobulins"/>
    <property type="match status" value="2"/>
</dbReference>
<dbReference type="Pfam" id="PF07679">
    <property type="entry name" value="I-set"/>
    <property type="match status" value="1"/>
</dbReference>
<dbReference type="SUPFAM" id="SSF48726">
    <property type="entry name" value="Immunoglobulin"/>
    <property type="match status" value="2"/>
</dbReference>
<evidence type="ECO:0000313" key="4">
    <source>
        <dbReference type="Proteomes" id="UP000694941"/>
    </source>
</evidence>
<dbReference type="InterPro" id="IPR003598">
    <property type="entry name" value="Ig_sub2"/>
</dbReference>
<evidence type="ECO:0000259" key="3">
    <source>
        <dbReference type="PROSITE" id="PS50835"/>
    </source>
</evidence>
<dbReference type="RefSeq" id="XP_022257102.1">
    <property type="nucleotide sequence ID" value="XM_022401394.1"/>
</dbReference>
<evidence type="ECO:0000313" key="5">
    <source>
        <dbReference type="RefSeq" id="XP_022257102.1"/>
    </source>
</evidence>
<sequence>MRTLWISTWTLAMFIVRFTLALVPVKIRPFIIPKLVEEGEKVQMICGLEKGNGNVEFQWLKDEIPIVSETRWTIVTHSEFSVLMIDNVKVTNSGNYTCVGRNAAGKDSHTAVLSVQGPPTWKETPTDMEVAIGESVVIQCSAHAFPTPSVVWTKNFKLPSDTAKEDIQSFVDSHGTLRLDDIQREDGGYYTCVIENGIGSPLQKTIEIKIKGKSV</sequence>
<dbReference type="PANTHER" id="PTHR10075:SF101">
    <property type="entry name" value="ZWEI IG DOMAIN PROTEIN ZIG-3"/>
    <property type="match status" value="1"/>
</dbReference>
<name>A0ABM1TMJ6_LIMPO</name>
<dbReference type="InterPro" id="IPR036179">
    <property type="entry name" value="Ig-like_dom_sf"/>
</dbReference>
<feature type="signal peptide" evidence="2">
    <location>
        <begin position="1"/>
        <end position="21"/>
    </location>
</feature>
<dbReference type="InterPro" id="IPR013783">
    <property type="entry name" value="Ig-like_fold"/>
</dbReference>
<feature type="domain" description="Ig-like" evidence="3">
    <location>
        <begin position="119"/>
        <end position="207"/>
    </location>
</feature>
<keyword evidence="1" id="KW-0393">Immunoglobulin domain</keyword>
<keyword evidence="4" id="KW-1185">Reference proteome</keyword>
<proteinExistence type="predicted"/>
<evidence type="ECO:0000256" key="1">
    <source>
        <dbReference type="ARBA" id="ARBA00023319"/>
    </source>
</evidence>
<dbReference type="Proteomes" id="UP000694941">
    <property type="component" value="Unplaced"/>
</dbReference>
<accession>A0ABM1TMJ6</accession>
<dbReference type="GeneID" id="111089246"/>
<organism evidence="4 5">
    <name type="scientific">Limulus polyphemus</name>
    <name type="common">Atlantic horseshoe crab</name>
    <dbReference type="NCBI Taxonomy" id="6850"/>
    <lineage>
        <taxon>Eukaryota</taxon>
        <taxon>Metazoa</taxon>
        <taxon>Ecdysozoa</taxon>
        <taxon>Arthropoda</taxon>
        <taxon>Chelicerata</taxon>
        <taxon>Merostomata</taxon>
        <taxon>Xiphosura</taxon>
        <taxon>Limulidae</taxon>
        <taxon>Limulus</taxon>
    </lineage>
</organism>
<protein>
    <submittedName>
        <fullName evidence="5">Down syndrome cell adhesion molecule-like protein Dscam2</fullName>
    </submittedName>
</protein>
<dbReference type="InterPro" id="IPR007110">
    <property type="entry name" value="Ig-like_dom"/>
</dbReference>
<dbReference type="PANTHER" id="PTHR10075">
    <property type="entry name" value="BASIGIN RELATED"/>
    <property type="match status" value="1"/>
</dbReference>
<dbReference type="InterPro" id="IPR013098">
    <property type="entry name" value="Ig_I-set"/>
</dbReference>
<dbReference type="SMART" id="SM00408">
    <property type="entry name" value="IGc2"/>
    <property type="match status" value="2"/>
</dbReference>
<dbReference type="SMART" id="SM00409">
    <property type="entry name" value="IG"/>
    <property type="match status" value="2"/>
</dbReference>
<dbReference type="PROSITE" id="PS50835">
    <property type="entry name" value="IG_LIKE"/>
    <property type="match status" value="2"/>
</dbReference>
<dbReference type="InterPro" id="IPR003599">
    <property type="entry name" value="Ig_sub"/>
</dbReference>
<keyword evidence="2" id="KW-0732">Signal</keyword>
<reference evidence="5" key="1">
    <citation type="submission" date="2025-08" db="UniProtKB">
        <authorList>
            <consortium name="RefSeq"/>
        </authorList>
    </citation>
    <scope>IDENTIFICATION</scope>
    <source>
        <tissue evidence="5">Muscle</tissue>
    </source>
</reference>
<gene>
    <name evidence="5" type="primary">LOC111089246</name>
</gene>
<feature type="chain" id="PRO_5047236760" evidence="2">
    <location>
        <begin position="22"/>
        <end position="215"/>
    </location>
</feature>